<feature type="non-terminal residue" evidence="5">
    <location>
        <position position="1"/>
    </location>
</feature>
<dbReference type="InterPro" id="IPR036291">
    <property type="entry name" value="NAD(P)-bd_dom_sf"/>
</dbReference>
<dbReference type="GO" id="GO:0004757">
    <property type="term" value="F:sepiapterin reductase (NADP+) activity"/>
    <property type="evidence" value="ECO:0007669"/>
    <property type="project" value="TreeGrafter"/>
</dbReference>
<dbReference type="PANTHER" id="PTHR44085">
    <property type="entry name" value="SEPIAPTERIN REDUCTASE"/>
    <property type="match status" value="1"/>
</dbReference>
<dbReference type="SUPFAM" id="SSF51735">
    <property type="entry name" value="NAD(P)-binding Rossmann-fold domains"/>
    <property type="match status" value="1"/>
</dbReference>
<dbReference type="GO" id="GO:0005737">
    <property type="term" value="C:cytoplasm"/>
    <property type="evidence" value="ECO:0007669"/>
    <property type="project" value="UniProtKB-SubCell"/>
</dbReference>
<comment type="subcellular location">
    <subcellularLocation>
        <location evidence="1">Cytoplasm</location>
    </subcellularLocation>
</comment>
<dbReference type="Gene3D" id="3.40.50.720">
    <property type="entry name" value="NAD(P)-binding Rossmann-like Domain"/>
    <property type="match status" value="1"/>
</dbReference>
<gene>
    <name evidence="5" type="ORF">BC938DRAFT_476345</name>
</gene>
<keyword evidence="2" id="KW-0963">Cytoplasm</keyword>
<protein>
    <recommendedName>
        <fullName evidence="7">Sepiapterin reductase</fullName>
    </recommendedName>
</protein>
<evidence type="ECO:0000313" key="5">
    <source>
        <dbReference type="EMBL" id="RUS32071.1"/>
    </source>
</evidence>
<dbReference type="Pfam" id="PF00106">
    <property type="entry name" value="adh_short"/>
    <property type="match status" value="1"/>
</dbReference>
<keyword evidence="3" id="KW-0521">NADP</keyword>
<dbReference type="Proteomes" id="UP000274822">
    <property type="component" value="Unassembled WGS sequence"/>
</dbReference>
<keyword evidence="6" id="KW-1185">Reference proteome</keyword>
<sequence>ILLCKTLAVVDIDRGIFGWWLSRQLRNLVHGGICLSRLHGELGPQSSCGNVAYPPSVLRRRPLKSKTSGGDTTTLCKNIMLHPHILVTITGANRGFGRAVAHAFTTSSAVSPPSRLTLILIGRDTTALERVQAELKSETTKVVVVGDVQFDEIERTDEWLGKIQTAIEDVRETGPPITKAILINNAASLGNLSQTVARYNWRDIKHYTDINIVSFSALCSSFLSYFRPRTRSADDVHPFSPSLVIVNISSLLAIQAFPYWGLYSTAKAARDQLLKVIALEEASNDVKTLSYAPGPLDNEMQRDVRNTLGDMEQKELYTKMHTEDSATKLVNLLLLTEAGFSSGTHIDFYD</sequence>
<dbReference type="InterPro" id="IPR051721">
    <property type="entry name" value="Biopterin_syn/organic_redct"/>
</dbReference>
<dbReference type="InterPro" id="IPR002347">
    <property type="entry name" value="SDR_fam"/>
</dbReference>
<proteinExistence type="predicted"/>
<evidence type="ECO:0000256" key="2">
    <source>
        <dbReference type="ARBA" id="ARBA00022490"/>
    </source>
</evidence>
<dbReference type="PANTHER" id="PTHR44085:SF2">
    <property type="entry name" value="SEPIAPTERIN REDUCTASE"/>
    <property type="match status" value="1"/>
</dbReference>
<name>A0A433QQM5_9FUNG</name>
<dbReference type="EMBL" id="RBNJ01002341">
    <property type="protein sequence ID" value="RUS32071.1"/>
    <property type="molecule type" value="Genomic_DNA"/>
</dbReference>
<accession>A0A433QQM5</accession>
<evidence type="ECO:0008006" key="7">
    <source>
        <dbReference type="Google" id="ProtNLM"/>
    </source>
</evidence>
<dbReference type="GO" id="GO:0006729">
    <property type="term" value="P:tetrahydrobiopterin biosynthetic process"/>
    <property type="evidence" value="ECO:0007669"/>
    <property type="project" value="TreeGrafter"/>
</dbReference>
<evidence type="ECO:0000313" key="6">
    <source>
        <dbReference type="Proteomes" id="UP000274822"/>
    </source>
</evidence>
<dbReference type="PRINTS" id="PR00081">
    <property type="entry name" value="GDHRDH"/>
</dbReference>
<dbReference type="AlphaFoldDB" id="A0A433QQM5"/>
<comment type="caution">
    <text evidence="5">The sequence shown here is derived from an EMBL/GenBank/DDBJ whole genome shotgun (WGS) entry which is preliminary data.</text>
</comment>
<evidence type="ECO:0000256" key="3">
    <source>
        <dbReference type="ARBA" id="ARBA00022857"/>
    </source>
</evidence>
<keyword evidence="4" id="KW-0560">Oxidoreductase</keyword>
<evidence type="ECO:0000256" key="4">
    <source>
        <dbReference type="ARBA" id="ARBA00023002"/>
    </source>
</evidence>
<reference evidence="5 6" key="1">
    <citation type="journal article" date="2018" name="New Phytol.">
        <title>Phylogenomics of Endogonaceae and evolution of mycorrhizas within Mucoromycota.</title>
        <authorList>
            <person name="Chang Y."/>
            <person name="Desiro A."/>
            <person name="Na H."/>
            <person name="Sandor L."/>
            <person name="Lipzen A."/>
            <person name="Clum A."/>
            <person name="Barry K."/>
            <person name="Grigoriev I.V."/>
            <person name="Martin F.M."/>
            <person name="Stajich J.E."/>
            <person name="Smith M.E."/>
            <person name="Bonito G."/>
            <person name="Spatafora J.W."/>
        </authorList>
    </citation>
    <scope>NUCLEOTIDE SEQUENCE [LARGE SCALE GENOMIC DNA]</scope>
    <source>
        <strain evidence="5 6">AD002</strain>
    </source>
</reference>
<evidence type="ECO:0000256" key="1">
    <source>
        <dbReference type="ARBA" id="ARBA00004496"/>
    </source>
</evidence>
<organism evidence="5 6">
    <name type="scientific">Jimgerdemannia flammicorona</name>
    <dbReference type="NCBI Taxonomy" id="994334"/>
    <lineage>
        <taxon>Eukaryota</taxon>
        <taxon>Fungi</taxon>
        <taxon>Fungi incertae sedis</taxon>
        <taxon>Mucoromycota</taxon>
        <taxon>Mucoromycotina</taxon>
        <taxon>Endogonomycetes</taxon>
        <taxon>Endogonales</taxon>
        <taxon>Endogonaceae</taxon>
        <taxon>Jimgerdemannia</taxon>
    </lineage>
</organism>